<dbReference type="EMBL" id="ML119708">
    <property type="protein sequence ID" value="RPA78669.1"/>
    <property type="molecule type" value="Genomic_DNA"/>
</dbReference>
<protein>
    <submittedName>
        <fullName evidence="2">Uncharacterized protein</fullName>
    </submittedName>
</protein>
<organism evidence="2 3">
    <name type="scientific">Ascobolus immersus RN42</name>
    <dbReference type="NCBI Taxonomy" id="1160509"/>
    <lineage>
        <taxon>Eukaryota</taxon>
        <taxon>Fungi</taxon>
        <taxon>Dikarya</taxon>
        <taxon>Ascomycota</taxon>
        <taxon>Pezizomycotina</taxon>
        <taxon>Pezizomycetes</taxon>
        <taxon>Pezizales</taxon>
        <taxon>Ascobolaceae</taxon>
        <taxon>Ascobolus</taxon>
    </lineage>
</organism>
<sequence>MNLFTHTNHSPPAQKCMRRSTIKARRSPQTTPLSPFIELEPYSAQKHPLQRSSGGKASISEKRTSPFHSSRHPHYRVRLPALQLVNMDIADSSIGMLESGKPDDAKASHAELKDASRPKCAPTPTSNDFKLEYVTGMPENTRLDDSEYADNNASKSSPEAATGDDWDTRTNENFAKEVQSWQYLGPNAHAYFKHYQFKFRYPYPYTRLVSDVLRDDDNQPLLESIWRAFMELFPAEGRKLPASFYEACDAYLNILFEYILPTAKEYVSAWDPVVHTIAADFKLIGSFYLLSFGFLRDIKELAHYLNQRLKAGLLRGSQVEFVTGVLRWITNDFATILPHLPLGDVDLRDSTSVSWLELVTRTFIRLLSSSHGVIEKLLKIRVEKIEVTVLKYWGQKEICWDVVNGITIETALGRFWSLGVRYYERGRCVYDIPLSAIGAD</sequence>
<dbReference type="Proteomes" id="UP000275078">
    <property type="component" value="Unassembled WGS sequence"/>
</dbReference>
<gene>
    <name evidence="2" type="ORF">BJ508DRAFT_153237</name>
</gene>
<proteinExistence type="predicted"/>
<feature type="region of interest" description="Disordered" evidence="1">
    <location>
        <begin position="96"/>
        <end position="167"/>
    </location>
</feature>
<keyword evidence="3" id="KW-1185">Reference proteome</keyword>
<evidence type="ECO:0000256" key="1">
    <source>
        <dbReference type="SAM" id="MobiDB-lite"/>
    </source>
</evidence>
<name>A0A3N4HYC4_ASCIM</name>
<feature type="region of interest" description="Disordered" evidence="1">
    <location>
        <begin position="1"/>
        <end position="72"/>
    </location>
</feature>
<evidence type="ECO:0000313" key="3">
    <source>
        <dbReference type="Proteomes" id="UP000275078"/>
    </source>
</evidence>
<feature type="compositionally biased region" description="Polar residues" evidence="1">
    <location>
        <begin position="149"/>
        <end position="159"/>
    </location>
</feature>
<feature type="compositionally biased region" description="Polar residues" evidence="1">
    <location>
        <begin position="1"/>
        <end position="11"/>
    </location>
</feature>
<reference evidence="2 3" key="1">
    <citation type="journal article" date="2018" name="Nat. Ecol. Evol.">
        <title>Pezizomycetes genomes reveal the molecular basis of ectomycorrhizal truffle lifestyle.</title>
        <authorList>
            <person name="Murat C."/>
            <person name="Payen T."/>
            <person name="Noel B."/>
            <person name="Kuo A."/>
            <person name="Morin E."/>
            <person name="Chen J."/>
            <person name="Kohler A."/>
            <person name="Krizsan K."/>
            <person name="Balestrini R."/>
            <person name="Da Silva C."/>
            <person name="Montanini B."/>
            <person name="Hainaut M."/>
            <person name="Levati E."/>
            <person name="Barry K.W."/>
            <person name="Belfiori B."/>
            <person name="Cichocki N."/>
            <person name="Clum A."/>
            <person name="Dockter R.B."/>
            <person name="Fauchery L."/>
            <person name="Guy J."/>
            <person name="Iotti M."/>
            <person name="Le Tacon F."/>
            <person name="Lindquist E.A."/>
            <person name="Lipzen A."/>
            <person name="Malagnac F."/>
            <person name="Mello A."/>
            <person name="Molinier V."/>
            <person name="Miyauchi S."/>
            <person name="Poulain J."/>
            <person name="Riccioni C."/>
            <person name="Rubini A."/>
            <person name="Sitrit Y."/>
            <person name="Splivallo R."/>
            <person name="Traeger S."/>
            <person name="Wang M."/>
            <person name="Zifcakova L."/>
            <person name="Wipf D."/>
            <person name="Zambonelli A."/>
            <person name="Paolocci F."/>
            <person name="Nowrousian M."/>
            <person name="Ottonello S."/>
            <person name="Baldrian P."/>
            <person name="Spatafora J.W."/>
            <person name="Henrissat B."/>
            <person name="Nagy L.G."/>
            <person name="Aury J.M."/>
            <person name="Wincker P."/>
            <person name="Grigoriev I.V."/>
            <person name="Bonfante P."/>
            <person name="Martin F.M."/>
        </authorList>
    </citation>
    <scope>NUCLEOTIDE SEQUENCE [LARGE SCALE GENOMIC DNA]</scope>
    <source>
        <strain evidence="2 3">RN42</strain>
    </source>
</reference>
<dbReference type="AlphaFoldDB" id="A0A3N4HYC4"/>
<evidence type="ECO:0000313" key="2">
    <source>
        <dbReference type="EMBL" id="RPA78669.1"/>
    </source>
</evidence>
<feature type="compositionally biased region" description="Basic residues" evidence="1">
    <location>
        <begin position="16"/>
        <end position="26"/>
    </location>
</feature>
<feature type="compositionally biased region" description="Basic and acidic residues" evidence="1">
    <location>
        <begin position="100"/>
        <end position="117"/>
    </location>
</feature>
<accession>A0A3N4HYC4</accession>